<feature type="compositionally biased region" description="Basic and acidic residues" evidence="1">
    <location>
        <begin position="14"/>
        <end position="28"/>
    </location>
</feature>
<accession>A0ABR8H8M5</accession>
<name>A0ABR8H8M5_NOSPU</name>
<comment type="caution">
    <text evidence="2">The sequence shown here is derived from an EMBL/GenBank/DDBJ whole genome shotgun (WGS) entry which is preliminary data.</text>
</comment>
<evidence type="ECO:0000256" key="1">
    <source>
        <dbReference type="SAM" id="MobiDB-lite"/>
    </source>
</evidence>
<sequence>MGRLVLSGAVGAASRREVWGDKGDKGDGENNNFPVSSQQSTINSQQSTVNSQQSTYPIPND</sequence>
<feature type="compositionally biased region" description="Low complexity" evidence="1">
    <location>
        <begin position="35"/>
        <end position="54"/>
    </location>
</feature>
<reference evidence="2 3" key="1">
    <citation type="journal article" date="2020" name="ISME J.">
        <title>Comparative genomics reveals insights into cyanobacterial evolution and habitat adaptation.</title>
        <authorList>
            <person name="Chen M.Y."/>
            <person name="Teng W.K."/>
            <person name="Zhao L."/>
            <person name="Hu C.X."/>
            <person name="Zhou Y.K."/>
            <person name="Han B.P."/>
            <person name="Song L.R."/>
            <person name="Shu W.S."/>
        </authorList>
    </citation>
    <scope>NUCLEOTIDE SEQUENCE [LARGE SCALE GENOMIC DNA]</scope>
    <source>
        <strain evidence="2 3">FACHB-252</strain>
    </source>
</reference>
<feature type="region of interest" description="Disordered" evidence="1">
    <location>
        <begin position="1"/>
        <end position="61"/>
    </location>
</feature>
<keyword evidence="3" id="KW-1185">Reference proteome</keyword>
<dbReference type="EMBL" id="JACJTC010000006">
    <property type="protein sequence ID" value="MBD2611607.1"/>
    <property type="molecule type" value="Genomic_DNA"/>
</dbReference>
<evidence type="ECO:0000313" key="3">
    <source>
        <dbReference type="Proteomes" id="UP000606396"/>
    </source>
</evidence>
<proteinExistence type="predicted"/>
<organism evidence="2 3">
    <name type="scientific">Nostoc punctiforme FACHB-252</name>
    <dbReference type="NCBI Taxonomy" id="1357509"/>
    <lineage>
        <taxon>Bacteria</taxon>
        <taxon>Bacillati</taxon>
        <taxon>Cyanobacteriota</taxon>
        <taxon>Cyanophyceae</taxon>
        <taxon>Nostocales</taxon>
        <taxon>Nostocaceae</taxon>
        <taxon>Nostoc</taxon>
    </lineage>
</organism>
<dbReference type="Proteomes" id="UP000606396">
    <property type="component" value="Unassembled WGS sequence"/>
</dbReference>
<gene>
    <name evidence="2" type="ORF">H6G94_10030</name>
</gene>
<protein>
    <submittedName>
        <fullName evidence="2">Uncharacterized protein</fullName>
    </submittedName>
</protein>
<evidence type="ECO:0000313" key="2">
    <source>
        <dbReference type="EMBL" id="MBD2611607.1"/>
    </source>
</evidence>